<evidence type="ECO:0000256" key="3">
    <source>
        <dbReference type="ARBA" id="ARBA00022833"/>
    </source>
</evidence>
<evidence type="ECO:0000256" key="6">
    <source>
        <dbReference type="SAM" id="Coils"/>
    </source>
</evidence>
<dbReference type="PANTHER" id="PTHR23080">
    <property type="entry name" value="THAP DOMAIN PROTEIN"/>
    <property type="match status" value="1"/>
</dbReference>
<keyword evidence="4 5" id="KW-0238">DNA-binding</keyword>
<feature type="domain" description="THAP-type" evidence="8">
    <location>
        <begin position="1"/>
        <end position="87"/>
    </location>
</feature>
<feature type="coiled-coil region" evidence="6">
    <location>
        <begin position="296"/>
        <end position="323"/>
    </location>
</feature>
<dbReference type="RefSeq" id="XP_002739604.1">
    <property type="nucleotide sequence ID" value="XM_002739558.2"/>
</dbReference>
<evidence type="ECO:0000256" key="7">
    <source>
        <dbReference type="SAM" id="MobiDB-lite"/>
    </source>
</evidence>
<feature type="region of interest" description="Disordered" evidence="7">
    <location>
        <begin position="485"/>
        <end position="511"/>
    </location>
</feature>
<dbReference type="PROSITE" id="PS50950">
    <property type="entry name" value="ZF_THAP"/>
    <property type="match status" value="1"/>
</dbReference>
<evidence type="ECO:0000259" key="8">
    <source>
        <dbReference type="PROSITE" id="PS50950"/>
    </source>
</evidence>
<dbReference type="InterPro" id="IPR006612">
    <property type="entry name" value="THAP_Znf"/>
</dbReference>
<dbReference type="InterPro" id="IPR027805">
    <property type="entry name" value="Transposase_HTH_dom"/>
</dbReference>
<evidence type="ECO:0000313" key="9">
    <source>
        <dbReference type="Proteomes" id="UP000694865"/>
    </source>
</evidence>
<dbReference type="SMART" id="SM00980">
    <property type="entry name" value="THAP"/>
    <property type="match status" value="1"/>
</dbReference>
<name>A0ABM0GXL2_SACKO</name>
<evidence type="ECO:0000256" key="4">
    <source>
        <dbReference type="ARBA" id="ARBA00023125"/>
    </source>
</evidence>
<dbReference type="Pfam" id="PF05485">
    <property type="entry name" value="THAP"/>
    <property type="match status" value="1"/>
</dbReference>
<dbReference type="Proteomes" id="UP000694865">
    <property type="component" value="Unplaced"/>
</dbReference>
<evidence type="ECO:0000313" key="10">
    <source>
        <dbReference type="RefSeq" id="XP_002739604.1"/>
    </source>
</evidence>
<evidence type="ECO:0000256" key="1">
    <source>
        <dbReference type="ARBA" id="ARBA00022723"/>
    </source>
</evidence>
<proteinExistence type="predicted"/>
<reference evidence="10" key="1">
    <citation type="submission" date="2025-08" db="UniProtKB">
        <authorList>
            <consortium name="RefSeq"/>
        </authorList>
    </citation>
    <scope>IDENTIFICATION</scope>
    <source>
        <tissue evidence="10">Testes</tissue>
    </source>
</reference>
<gene>
    <name evidence="10" type="primary">LOC100375190</name>
</gene>
<sequence length="548" mass="62187">MVVFCCVPGCNQHGWTMSNGDRALYFSFPKDVAMRKQWFKNVRIMPSDSLTISDSSKVCCRHFTISSMRKTLSGVVRLRGGAVPTVFSWTASTAEQEENERQLDELRQSSPVTDQVWGSYLRAGDMPPNLPQNEIVPYQPESRILPHVEEKPTNQQELSEVTTYVKEEPTEVEILSHDPGNNSRYLRSQEEQEKFHQMLNKEPNMMKESVCESGRVQPTTLRHHGMTQPEMRQEYTHGSVLMPVSEAPPVKRQILSYSFTDKALRENPSTTVGECDSQMQSVAPATVETEHVGTSKSQLEELVALYKLANEKLKNENVQLAAKHRSELAALQSRHEVEEINFKISLLETEAKVQALERKRFCIEKFKDDDEAVHFYTGFSNIHHFKTGFVFFGVREMLPLCSRQNIKTLDQFFLVMCKLRLGLADMDLAERFDISQVTVKSICAKWFGLMKETGVWVGGRDDNSGIPLQSTSQLSESIVKEITTRTKQSSSAVHESVGDGNDSLKRGADPFPVMLHTSHKERTEDDIVHITDVQQGVPSKRPRRNTSK</sequence>
<keyword evidence="2 5" id="KW-0863">Zinc-finger</keyword>
<accession>A0ABM0GXL2</accession>
<dbReference type="SMART" id="SM00692">
    <property type="entry name" value="DM3"/>
    <property type="match status" value="1"/>
</dbReference>
<dbReference type="PANTHER" id="PTHR23080:SF133">
    <property type="entry name" value="SI:CH211-262I1.5-RELATED"/>
    <property type="match status" value="1"/>
</dbReference>
<evidence type="ECO:0000256" key="2">
    <source>
        <dbReference type="ARBA" id="ARBA00022771"/>
    </source>
</evidence>
<evidence type="ECO:0000256" key="5">
    <source>
        <dbReference type="PROSITE-ProRule" id="PRU00309"/>
    </source>
</evidence>
<organism evidence="9 10">
    <name type="scientific">Saccoglossus kowalevskii</name>
    <name type="common">Acorn worm</name>
    <dbReference type="NCBI Taxonomy" id="10224"/>
    <lineage>
        <taxon>Eukaryota</taxon>
        <taxon>Metazoa</taxon>
        <taxon>Hemichordata</taxon>
        <taxon>Enteropneusta</taxon>
        <taxon>Harrimaniidae</taxon>
        <taxon>Saccoglossus</taxon>
    </lineage>
</organism>
<keyword evidence="1" id="KW-0479">Metal-binding</keyword>
<keyword evidence="3" id="KW-0862">Zinc</keyword>
<keyword evidence="9" id="KW-1185">Reference proteome</keyword>
<dbReference type="Pfam" id="PF13613">
    <property type="entry name" value="HTH_Tnp_4"/>
    <property type="match status" value="1"/>
</dbReference>
<protein>
    <submittedName>
        <fullName evidence="10">Uncharacterized protein LOC100375190</fullName>
    </submittedName>
</protein>
<dbReference type="GeneID" id="100375190"/>
<keyword evidence="6" id="KW-0175">Coiled coil</keyword>
<dbReference type="SUPFAM" id="SSF57716">
    <property type="entry name" value="Glucocorticoid receptor-like (DNA-binding domain)"/>
    <property type="match status" value="1"/>
</dbReference>